<dbReference type="Proteomes" id="UP000198635">
    <property type="component" value="Unassembled WGS sequence"/>
</dbReference>
<dbReference type="EMBL" id="FORX01000009">
    <property type="protein sequence ID" value="SFJ89502.1"/>
    <property type="molecule type" value="Genomic_DNA"/>
</dbReference>
<keyword evidence="3" id="KW-1185">Reference proteome</keyword>
<evidence type="ECO:0000259" key="1">
    <source>
        <dbReference type="Pfam" id="PF11726"/>
    </source>
</evidence>
<evidence type="ECO:0000313" key="3">
    <source>
        <dbReference type="Proteomes" id="UP000198635"/>
    </source>
</evidence>
<protein>
    <recommendedName>
        <fullName evidence="1">YagK/YfjJ C-terminal domain-containing protein</fullName>
    </recommendedName>
</protein>
<dbReference type="OrthoDB" id="5458797at2"/>
<proteinExistence type="predicted"/>
<accession>A0A1I3V305</accession>
<feature type="domain" description="YagK/YfjJ C-terminal" evidence="1">
    <location>
        <begin position="45"/>
        <end position="194"/>
    </location>
</feature>
<dbReference type="RefSeq" id="WP_092374910.1">
    <property type="nucleotide sequence ID" value="NZ_FORX01000009.1"/>
</dbReference>
<organism evidence="2 3">
    <name type="scientific">Desulfomicrobium apsheronum</name>
    <dbReference type="NCBI Taxonomy" id="52560"/>
    <lineage>
        <taxon>Bacteria</taxon>
        <taxon>Pseudomonadati</taxon>
        <taxon>Thermodesulfobacteriota</taxon>
        <taxon>Desulfovibrionia</taxon>
        <taxon>Desulfovibrionales</taxon>
        <taxon>Desulfomicrobiaceae</taxon>
        <taxon>Desulfomicrobium</taxon>
    </lineage>
</organism>
<gene>
    <name evidence="2" type="ORF">SAMN04488082_10934</name>
</gene>
<name>A0A1I3V305_9BACT</name>
<dbReference type="Pfam" id="PF11726">
    <property type="entry name" value="YagK_YfjJ_C"/>
    <property type="match status" value="1"/>
</dbReference>
<reference evidence="3" key="1">
    <citation type="submission" date="2016-10" db="EMBL/GenBank/DDBJ databases">
        <authorList>
            <person name="Varghese N."/>
            <person name="Submissions S."/>
        </authorList>
    </citation>
    <scope>NUCLEOTIDE SEQUENCE [LARGE SCALE GENOMIC DNA]</scope>
    <source>
        <strain evidence="3">DSM 5918</strain>
    </source>
</reference>
<sequence>MKKKNLTFEEKFNGYSINTSKEKNLGCFVPTLERYHQHLEDMTIKHNKVMQTRFDLRYPSDGSVKFDKTHIYKFSDGFKKHFSRMRKSNHKVDLKLDWSPDQKDSSVFPHYHCNALVNGNAIQSEYTILKAAEHYWGKALRSENQGLVNYCNKGRAGEKQDNGLMYRRGDERCSEVKDKMVYQASYLAKIRDKEGLRKGSHSRGGSQLKK</sequence>
<dbReference type="InterPro" id="IPR057271">
    <property type="entry name" value="YagK_YfjJ_C"/>
</dbReference>
<evidence type="ECO:0000313" key="2">
    <source>
        <dbReference type="EMBL" id="SFJ89502.1"/>
    </source>
</evidence>
<dbReference type="AlphaFoldDB" id="A0A1I3V305"/>